<dbReference type="EMBL" id="FMIA01000002">
    <property type="protein sequence ID" value="SCL50602.1"/>
    <property type="molecule type" value="Genomic_DNA"/>
</dbReference>
<dbReference type="Proteomes" id="UP000198937">
    <property type="component" value="Unassembled WGS sequence"/>
</dbReference>
<proteinExistence type="predicted"/>
<keyword evidence="2" id="KW-1185">Reference proteome</keyword>
<name>A0A1C6U996_9ACTN</name>
<reference evidence="1 2" key="1">
    <citation type="submission" date="2016-06" db="EMBL/GenBank/DDBJ databases">
        <authorList>
            <person name="Kjaerup R.B."/>
            <person name="Dalgaard T.S."/>
            <person name="Juul-Madsen H.R."/>
        </authorList>
    </citation>
    <scope>NUCLEOTIDE SEQUENCE [LARGE SCALE GENOMIC DNA]</scope>
    <source>
        <strain evidence="1 2">DSM 45577</strain>
    </source>
</reference>
<sequence>MKILAVNPTDRDAAVVSADLHIAYTLQSGHAMTVKVRHETTGDAFPTEVEALDLPARLQANGAVAGWLTFRLPADLFPAGAGIHRYDAVLQDSRGIAATVSASVLREAVHDQRADDQETAGETDT</sequence>
<protein>
    <submittedName>
        <fullName evidence="1">Uncharacterized protein</fullName>
    </submittedName>
</protein>
<organism evidence="1 2">
    <name type="scientific">Micromonospora yangpuensis</name>
    <dbReference type="NCBI Taxonomy" id="683228"/>
    <lineage>
        <taxon>Bacteria</taxon>
        <taxon>Bacillati</taxon>
        <taxon>Actinomycetota</taxon>
        <taxon>Actinomycetes</taxon>
        <taxon>Micromonosporales</taxon>
        <taxon>Micromonosporaceae</taxon>
        <taxon>Micromonospora</taxon>
    </lineage>
</organism>
<accession>A0A1C6U996</accession>
<gene>
    <name evidence="1" type="ORF">GA0070617_1533</name>
</gene>
<evidence type="ECO:0000313" key="1">
    <source>
        <dbReference type="EMBL" id="SCL50602.1"/>
    </source>
</evidence>
<dbReference type="AlphaFoldDB" id="A0A1C6U996"/>
<evidence type="ECO:0000313" key="2">
    <source>
        <dbReference type="Proteomes" id="UP000198937"/>
    </source>
</evidence>